<dbReference type="SUPFAM" id="SSF102405">
    <property type="entry name" value="MCP/YpsA-like"/>
    <property type="match status" value="1"/>
</dbReference>
<name>A0ABT3P596_9ALTE</name>
<keyword evidence="1" id="KW-1133">Transmembrane helix</keyword>
<evidence type="ECO:0000313" key="3">
    <source>
        <dbReference type="Proteomes" id="UP001142810"/>
    </source>
</evidence>
<evidence type="ECO:0000256" key="1">
    <source>
        <dbReference type="SAM" id="Phobius"/>
    </source>
</evidence>
<feature type="transmembrane region" description="Helical" evidence="1">
    <location>
        <begin position="552"/>
        <end position="571"/>
    </location>
</feature>
<protein>
    <submittedName>
        <fullName evidence="2">DUF4231 domain-containing protein</fullName>
    </submittedName>
</protein>
<proteinExistence type="predicted"/>
<comment type="caution">
    <text evidence="2">The sequence shown here is derived from an EMBL/GenBank/DDBJ whole genome shotgun (WGS) entry which is preliminary data.</text>
</comment>
<accession>A0ABT3P596</accession>
<keyword evidence="1" id="KW-0812">Transmembrane</keyword>
<dbReference type="Gene3D" id="3.40.50.450">
    <property type="match status" value="1"/>
</dbReference>
<keyword evidence="1" id="KW-0472">Membrane</keyword>
<dbReference type="Proteomes" id="UP001142810">
    <property type="component" value="Unassembled WGS sequence"/>
</dbReference>
<sequence length="668" mass="76673">MKLNGEVMEHARHENSYQYFASTPLVPMTLRVAVAGHRKHDNISITNAKLSQQIESIYDLIYTELAKCYQHPHARRLYAATPPILRVISSLADGADRLLVESSLVKNKFELSCILPFKAEEYATDFDEASKQEFYALLQAAGYQSKHSRVLELDGQRKNADQAYKNCGESLIKNCDLVVALYDGQKRDGFGTTYTVAQAYKAKIPVIWIDTEHSDNVRLIFSTENGQSQEPLNVSSLNQWLNHILLFDTILAQSDPHTSLPLADKILAKFDTYAKESVECKEHTAEVDFNGSGPIEIERSHFNPLHYGFSLLKSWFISTDQLNEELSKLDKQLPVEAEIKTNVSHMCEHFQNLSSHRYYAAYLRADRLASHYASIHRSIFVFIYVLAASALIIASLAIAFADKSKYFTLPLIFAIAEMSILVVIYWLYRKDHKRSLHDKWLEYRCIAEFLRPTLFLSFFGTNYPMRRFRDREQIVGRNLLGHGGPERCWAYLYIETVVRWVGFSGHTVDRAYINDAIHFSRGQWVARQYQYHTQNAISMKLLGHRLAHLSELMFWSTILIIGVKILLGIWGPESYPLSKFLGLLATWLPILGTTAFAIRNHAEFEISAQRSLSSREVFLIYNKQLLELKRTEASMSDIDELLMELTTDSIRETADWLEIYEVKDTETA</sequence>
<feature type="transmembrane region" description="Helical" evidence="1">
    <location>
        <begin position="379"/>
        <end position="401"/>
    </location>
</feature>
<keyword evidence="3" id="KW-1185">Reference proteome</keyword>
<evidence type="ECO:0000313" key="2">
    <source>
        <dbReference type="EMBL" id="MCW8107934.1"/>
    </source>
</evidence>
<feature type="transmembrane region" description="Helical" evidence="1">
    <location>
        <begin position="407"/>
        <end position="428"/>
    </location>
</feature>
<gene>
    <name evidence="2" type="ORF">OPS25_05430</name>
</gene>
<dbReference type="RefSeq" id="WP_265616620.1">
    <property type="nucleotide sequence ID" value="NZ_JAPFRD010000005.1"/>
</dbReference>
<reference evidence="2" key="1">
    <citation type="submission" date="2022-11" db="EMBL/GenBank/DDBJ databases">
        <title>Alteromonas sp. nov., isolated from sea water of the Qingdao.</title>
        <authorList>
            <person name="Wang Q."/>
        </authorList>
    </citation>
    <scope>NUCLEOTIDE SEQUENCE</scope>
    <source>
        <strain evidence="2">ASW11-7</strain>
    </source>
</reference>
<feature type="transmembrane region" description="Helical" evidence="1">
    <location>
        <begin position="577"/>
        <end position="598"/>
    </location>
</feature>
<dbReference type="EMBL" id="JAPFRD010000005">
    <property type="protein sequence ID" value="MCW8107934.1"/>
    <property type="molecule type" value="Genomic_DNA"/>
</dbReference>
<organism evidence="2 3">
    <name type="scientific">Alteromonas aquimaris</name>
    <dbReference type="NCBI Taxonomy" id="2998417"/>
    <lineage>
        <taxon>Bacteria</taxon>
        <taxon>Pseudomonadati</taxon>
        <taxon>Pseudomonadota</taxon>
        <taxon>Gammaproteobacteria</taxon>
        <taxon>Alteromonadales</taxon>
        <taxon>Alteromonadaceae</taxon>
        <taxon>Alteromonas/Salinimonas group</taxon>
        <taxon>Alteromonas</taxon>
    </lineage>
</organism>